<dbReference type="EMBL" id="JALLPJ020000406">
    <property type="protein sequence ID" value="KAL3793170.1"/>
    <property type="molecule type" value="Genomic_DNA"/>
</dbReference>
<dbReference type="Pfam" id="PF01434">
    <property type="entry name" value="Peptidase_M41"/>
    <property type="match status" value="1"/>
</dbReference>
<feature type="compositionally biased region" description="Basic and acidic residues" evidence="15">
    <location>
        <begin position="767"/>
        <end position="790"/>
    </location>
</feature>
<dbReference type="SUPFAM" id="SSF140990">
    <property type="entry name" value="FtsH protease domain-like"/>
    <property type="match status" value="1"/>
</dbReference>
<comment type="similarity">
    <text evidence="5">In the N-terminal section; belongs to the AAA ATPase family.</text>
</comment>
<dbReference type="FunFam" id="1.20.58.760:FF:000002">
    <property type="entry name" value="ATP-dependent zinc metalloprotease FtsH"/>
    <property type="match status" value="1"/>
</dbReference>
<organism evidence="17 18">
    <name type="scientific">Cyclotella atomus</name>
    <dbReference type="NCBI Taxonomy" id="382360"/>
    <lineage>
        <taxon>Eukaryota</taxon>
        <taxon>Sar</taxon>
        <taxon>Stramenopiles</taxon>
        <taxon>Ochrophyta</taxon>
        <taxon>Bacillariophyta</taxon>
        <taxon>Coscinodiscophyceae</taxon>
        <taxon>Thalassiosirophycidae</taxon>
        <taxon>Stephanodiscales</taxon>
        <taxon>Stephanodiscaceae</taxon>
        <taxon>Cyclotella</taxon>
    </lineage>
</organism>
<keyword evidence="11" id="KW-0067">ATP-binding</keyword>
<keyword evidence="12" id="KW-0482">Metalloprotease</keyword>
<dbReference type="InterPro" id="IPR027417">
    <property type="entry name" value="P-loop_NTPase"/>
</dbReference>
<reference evidence="17 18" key="1">
    <citation type="submission" date="2024-10" db="EMBL/GenBank/DDBJ databases">
        <title>Updated reference genomes for cyclostephanoid diatoms.</title>
        <authorList>
            <person name="Roberts W.R."/>
            <person name="Alverson A.J."/>
        </authorList>
    </citation>
    <scope>NUCLEOTIDE SEQUENCE [LARGE SCALE GENOMIC DNA]</scope>
    <source>
        <strain evidence="17 18">AJA010-31</strain>
    </source>
</reference>
<dbReference type="InterPro" id="IPR003959">
    <property type="entry name" value="ATPase_AAA_core"/>
</dbReference>
<keyword evidence="13" id="KW-0496">Mitochondrion</keyword>
<dbReference type="Pfam" id="PF17862">
    <property type="entry name" value="AAA_lid_3"/>
    <property type="match status" value="1"/>
</dbReference>
<evidence type="ECO:0000256" key="11">
    <source>
        <dbReference type="ARBA" id="ARBA00022840"/>
    </source>
</evidence>
<evidence type="ECO:0000256" key="1">
    <source>
        <dbReference type="ARBA" id="ARBA00001947"/>
    </source>
</evidence>
<dbReference type="FunFam" id="1.10.8.60:FF:000001">
    <property type="entry name" value="ATP-dependent zinc metalloprotease FtsH"/>
    <property type="match status" value="1"/>
</dbReference>
<name>A0ABD3Q4J1_9STRA</name>
<comment type="subcellular location">
    <subcellularLocation>
        <location evidence="3">Membrane</location>
    </subcellularLocation>
    <subcellularLocation>
        <location evidence="2">Mitochondrion</location>
    </subcellularLocation>
</comment>
<feature type="region of interest" description="Disordered" evidence="15">
    <location>
        <begin position="742"/>
        <end position="790"/>
    </location>
</feature>
<keyword evidence="14" id="KW-0472">Membrane</keyword>
<evidence type="ECO:0000256" key="6">
    <source>
        <dbReference type="ARBA" id="ARBA00022670"/>
    </source>
</evidence>
<keyword evidence="6" id="KW-0645">Protease</keyword>
<accession>A0ABD3Q4J1</accession>
<dbReference type="GO" id="GO:0008237">
    <property type="term" value="F:metallopeptidase activity"/>
    <property type="evidence" value="ECO:0007669"/>
    <property type="project" value="UniProtKB-KW"/>
</dbReference>
<dbReference type="HAMAP" id="MF_01458">
    <property type="entry name" value="FtsH"/>
    <property type="match status" value="1"/>
</dbReference>
<evidence type="ECO:0000313" key="17">
    <source>
        <dbReference type="EMBL" id="KAL3793170.1"/>
    </source>
</evidence>
<dbReference type="InterPro" id="IPR005936">
    <property type="entry name" value="FtsH"/>
</dbReference>
<gene>
    <name evidence="17" type="ORF">ACHAWO_009368</name>
</gene>
<evidence type="ECO:0000256" key="9">
    <source>
        <dbReference type="ARBA" id="ARBA00022801"/>
    </source>
</evidence>
<dbReference type="Gene3D" id="1.10.8.60">
    <property type="match status" value="1"/>
</dbReference>
<evidence type="ECO:0000256" key="2">
    <source>
        <dbReference type="ARBA" id="ARBA00004173"/>
    </source>
</evidence>
<evidence type="ECO:0000256" key="13">
    <source>
        <dbReference type="ARBA" id="ARBA00023128"/>
    </source>
</evidence>
<dbReference type="Gene3D" id="1.20.58.760">
    <property type="entry name" value="Peptidase M41"/>
    <property type="match status" value="1"/>
</dbReference>
<evidence type="ECO:0000256" key="4">
    <source>
        <dbReference type="ARBA" id="ARBA00010044"/>
    </source>
</evidence>
<dbReference type="InterPro" id="IPR041569">
    <property type="entry name" value="AAA_lid_3"/>
</dbReference>
<dbReference type="CDD" id="cd19501">
    <property type="entry name" value="RecA-like_FtsH"/>
    <property type="match status" value="1"/>
</dbReference>
<evidence type="ECO:0000313" key="18">
    <source>
        <dbReference type="Proteomes" id="UP001530400"/>
    </source>
</evidence>
<dbReference type="InterPro" id="IPR037219">
    <property type="entry name" value="Peptidase_M41-like"/>
</dbReference>
<dbReference type="AlphaFoldDB" id="A0ABD3Q4J1"/>
<keyword evidence="10" id="KW-0862">Zinc</keyword>
<evidence type="ECO:0000259" key="16">
    <source>
        <dbReference type="SMART" id="SM00382"/>
    </source>
</evidence>
<evidence type="ECO:0000256" key="10">
    <source>
        <dbReference type="ARBA" id="ARBA00022833"/>
    </source>
</evidence>
<evidence type="ECO:0000256" key="15">
    <source>
        <dbReference type="SAM" id="MobiDB-lite"/>
    </source>
</evidence>
<dbReference type="GO" id="GO:0016020">
    <property type="term" value="C:membrane"/>
    <property type="evidence" value="ECO:0007669"/>
    <property type="project" value="UniProtKB-SubCell"/>
</dbReference>
<dbReference type="InterPro" id="IPR003960">
    <property type="entry name" value="ATPase_AAA_CS"/>
</dbReference>
<protein>
    <recommendedName>
        <fullName evidence="16">AAA+ ATPase domain-containing protein</fullName>
    </recommendedName>
</protein>
<dbReference type="GO" id="GO:0005524">
    <property type="term" value="F:ATP binding"/>
    <property type="evidence" value="ECO:0007669"/>
    <property type="project" value="UniProtKB-KW"/>
</dbReference>
<dbReference type="GO" id="GO:0005739">
    <property type="term" value="C:mitochondrion"/>
    <property type="evidence" value="ECO:0007669"/>
    <property type="project" value="UniProtKB-SubCell"/>
</dbReference>
<dbReference type="PANTHER" id="PTHR23076:SF97">
    <property type="entry name" value="ATP-DEPENDENT ZINC METALLOPROTEASE YME1L1"/>
    <property type="match status" value="1"/>
</dbReference>
<proteinExistence type="inferred from homology"/>
<keyword evidence="18" id="KW-1185">Reference proteome</keyword>
<dbReference type="NCBIfam" id="TIGR01241">
    <property type="entry name" value="FtsH_fam"/>
    <property type="match status" value="1"/>
</dbReference>
<feature type="domain" description="AAA+ ATPase" evidence="16">
    <location>
        <begin position="342"/>
        <end position="478"/>
    </location>
</feature>
<comment type="similarity">
    <text evidence="4">In the C-terminal section; belongs to the peptidase M41 family.</text>
</comment>
<sequence>MFENFKHFTATYYLCPCNKYSYVSTRFSIQQDFTLLREAREQRRLRNQLTIQPFNNNVRFFTSSFSSPALPLNSKLTSSTLLNNTLNQINIPKRTFFGNLRQDLHLKSLERSANAHPHDVHAQYEFLSNLSQSYPEAVIDRFEQYKEFAVDERIALLYLNALSRTGNVNKFGLKRFVDRLQQSGGVGMETIAALQELSHSKLGKGELATKASRVLNGGGGGGGVAAGMGGGVLNMSRGNSPNSPLFVQSHSPVKSTDMLFTLVRHVLLAFVAVSALTVVFTEQGMGRGGMAAMGNGKHIQEAEGSDVRFDDVKGVTEAKAELEEIVLYLKDPERFTRLGGKLPRGLLLTGPPGTGKTLLAKAIAGEAGVPFFFASGSQFEEVYVGLGAKRIRELFEAAKQKSPSIIFIDEIDAVGGTRKLKDQSALKQTLNELLVQMDGFEENNGIIVIGATNFAEALDSALLRPGRFDKHVAVPLPDVGGRKEILDMYAAKTKISEEVDLGVLARGTTGFSGADLYNLMNQAALKASVDGLDKITMEIFEWAKDKIIMGAERKSAVITPETAKCTAYHEAGHAVVSVLTEGSRPIHKATIVPRGNSLGMVTTLPEGDQTSMSWKQMIAYMDMCMGGRVAEELIFGEENVTSGASSDIQQATRTARAMVTKYGFSDAVGVVFYSGDTGEQASGATRARIDEEVKKLTGDSYERAKALLKKHAKEHKLLAETLLEYETLTGDEVRDIILKQQKPKRPVVNTSGGSRGNQALVASKSKKSSEKSRLSGLADKIRSRKEQGSQ</sequence>
<dbReference type="InterPro" id="IPR000642">
    <property type="entry name" value="Peptidase_M41"/>
</dbReference>
<evidence type="ECO:0000256" key="3">
    <source>
        <dbReference type="ARBA" id="ARBA00004370"/>
    </source>
</evidence>
<dbReference type="PROSITE" id="PS00674">
    <property type="entry name" value="AAA"/>
    <property type="match status" value="1"/>
</dbReference>
<dbReference type="GO" id="GO:0046872">
    <property type="term" value="F:metal ion binding"/>
    <property type="evidence" value="ECO:0007669"/>
    <property type="project" value="UniProtKB-KW"/>
</dbReference>
<keyword evidence="9" id="KW-0378">Hydrolase</keyword>
<evidence type="ECO:0000256" key="14">
    <source>
        <dbReference type="ARBA" id="ARBA00023136"/>
    </source>
</evidence>
<comment type="cofactor">
    <cofactor evidence="1">
        <name>Zn(2+)</name>
        <dbReference type="ChEBI" id="CHEBI:29105"/>
    </cofactor>
</comment>
<keyword evidence="7" id="KW-0479">Metal-binding</keyword>
<evidence type="ECO:0000256" key="7">
    <source>
        <dbReference type="ARBA" id="ARBA00022723"/>
    </source>
</evidence>
<dbReference type="InterPro" id="IPR003593">
    <property type="entry name" value="AAA+_ATPase"/>
</dbReference>
<dbReference type="FunFam" id="3.40.50.300:FF:000175">
    <property type="entry name" value="ATP-dependent zinc metalloprotease FTSH 4"/>
    <property type="match status" value="1"/>
</dbReference>
<dbReference type="Proteomes" id="UP001530400">
    <property type="component" value="Unassembled WGS sequence"/>
</dbReference>
<evidence type="ECO:0000256" key="5">
    <source>
        <dbReference type="ARBA" id="ARBA00010550"/>
    </source>
</evidence>
<keyword evidence="8" id="KW-0547">Nucleotide-binding</keyword>
<dbReference type="SMART" id="SM00382">
    <property type="entry name" value="AAA"/>
    <property type="match status" value="1"/>
</dbReference>
<comment type="caution">
    <text evidence="17">The sequence shown here is derived from an EMBL/GenBank/DDBJ whole genome shotgun (WGS) entry which is preliminary data.</text>
</comment>
<dbReference type="GO" id="GO:0006508">
    <property type="term" value="P:proteolysis"/>
    <property type="evidence" value="ECO:0007669"/>
    <property type="project" value="UniProtKB-KW"/>
</dbReference>
<evidence type="ECO:0000256" key="8">
    <source>
        <dbReference type="ARBA" id="ARBA00022741"/>
    </source>
</evidence>
<dbReference type="Gene3D" id="3.40.50.300">
    <property type="entry name" value="P-loop containing nucleotide triphosphate hydrolases"/>
    <property type="match status" value="1"/>
</dbReference>
<dbReference type="PANTHER" id="PTHR23076">
    <property type="entry name" value="METALLOPROTEASE M41 FTSH"/>
    <property type="match status" value="1"/>
</dbReference>
<dbReference type="SUPFAM" id="SSF52540">
    <property type="entry name" value="P-loop containing nucleoside triphosphate hydrolases"/>
    <property type="match status" value="1"/>
</dbReference>
<evidence type="ECO:0000256" key="12">
    <source>
        <dbReference type="ARBA" id="ARBA00023049"/>
    </source>
</evidence>
<dbReference type="Pfam" id="PF00004">
    <property type="entry name" value="AAA"/>
    <property type="match status" value="1"/>
</dbReference>